<protein>
    <submittedName>
        <fullName evidence="1">Uncharacterized protein</fullName>
    </submittedName>
</protein>
<dbReference type="AlphaFoldDB" id="A0A0D5YUM2"/>
<evidence type="ECO:0000313" key="2">
    <source>
        <dbReference type="Proteomes" id="UP000032726"/>
    </source>
</evidence>
<dbReference type="Gene3D" id="3.40.50.150">
    <property type="entry name" value="Vaccinia Virus protein VP39"/>
    <property type="match status" value="1"/>
</dbReference>
<gene>
    <name evidence="1" type="ORF">VC82_2439</name>
</gene>
<dbReference type="InterPro" id="IPR029063">
    <property type="entry name" value="SAM-dependent_MTases_sf"/>
</dbReference>
<dbReference type="EMBL" id="CP011071">
    <property type="protein sequence ID" value="AKA36017.1"/>
    <property type="molecule type" value="Genomic_DNA"/>
</dbReference>
<dbReference type="KEGG" id="mlt:VC82_2439"/>
<dbReference type="HOGENOM" id="CLU_926937_0_0_10"/>
<dbReference type="STRING" id="516051.VC82_2439"/>
<sequence length="300" mass="35332">MFERRRAYNPKKAWSKNEEEKLLNHLKSKGFNSKILQKMFPDRTMASIRSKTRKLRIKHDIFGESYRETKKDFTKKHAEIIKPESVFEAYCGTGHQTIIWEKYCNNIFASDKDKNKRTPFINAIKRIGYIESSTYSDWLGYKKEKKNICFYNGDVLNAAIEIKQDNIKIDVLDLDTCGSTLPILPMLINLIKPKFLFITHGEFHSMRFKRDDVLRRVLFHRDINDTCLDLTVDELSKELDKAVKISALRSHNETQDSYWAELIDEVWLGSKFHGMLRRVYKIIKAPATSDCLNELLYQKF</sequence>
<organism evidence="1 2">
    <name type="scientific">Flagellimonas lutaonensis</name>
    <dbReference type="NCBI Taxonomy" id="516051"/>
    <lineage>
        <taxon>Bacteria</taxon>
        <taxon>Pseudomonadati</taxon>
        <taxon>Bacteroidota</taxon>
        <taxon>Flavobacteriia</taxon>
        <taxon>Flavobacteriales</taxon>
        <taxon>Flavobacteriaceae</taxon>
        <taxon>Flagellimonas</taxon>
    </lineage>
</organism>
<evidence type="ECO:0000313" key="1">
    <source>
        <dbReference type="EMBL" id="AKA36017.1"/>
    </source>
</evidence>
<accession>A0A0D5YUM2</accession>
<dbReference type="RefSeq" id="WP_045802601.1">
    <property type="nucleotide sequence ID" value="NZ_CP011071.1"/>
</dbReference>
<reference evidence="1 2" key="1">
    <citation type="submission" date="2015-03" db="EMBL/GenBank/DDBJ databases">
        <title>Complete genome sequence of Muricauda lutaonensis CC-HSB-11T, isolated from a coastal hot spring.</title>
        <authorList>
            <person name="Kim K.M."/>
        </authorList>
    </citation>
    <scope>NUCLEOTIDE SEQUENCE [LARGE SCALE GENOMIC DNA]</scope>
    <source>
        <strain evidence="1 2">CC-HSB-11</strain>
    </source>
</reference>
<proteinExistence type="predicted"/>
<dbReference type="SUPFAM" id="SSF53335">
    <property type="entry name" value="S-adenosyl-L-methionine-dependent methyltransferases"/>
    <property type="match status" value="1"/>
</dbReference>
<dbReference type="Proteomes" id="UP000032726">
    <property type="component" value="Chromosome"/>
</dbReference>
<name>A0A0D5YUM2_9FLAO</name>
<keyword evidence="2" id="KW-1185">Reference proteome</keyword>
<dbReference type="OrthoDB" id="9797252at2"/>